<keyword evidence="1" id="KW-0614">Plasmid</keyword>
<organism evidence="1">
    <name type="scientific">Aeromonas salmonicida subsp. salmonicida</name>
    <dbReference type="NCBI Taxonomy" id="29491"/>
    <lineage>
        <taxon>Bacteria</taxon>
        <taxon>Pseudomonadati</taxon>
        <taxon>Pseudomonadota</taxon>
        <taxon>Gammaproteobacteria</taxon>
        <taxon>Aeromonadales</taxon>
        <taxon>Aeromonadaceae</taxon>
        <taxon>Aeromonas</taxon>
    </lineage>
</organism>
<geneLocation type="plasmid" evidence="1">
    <name>pAsa5</name>
</geneLocation>
<dbReference type="EMBL" id="KY555069">
    <property type="protein sequence ID" value="ASD49230.1"/>
    <property type="molecule type" value="Genomic_DNA"/>
</dbReference>
<accession>A0A1Q4MF95</accession>
<sequence>MNDLEALEQLQLLDIAQLTLLEQAHWRYVAFMGICCPDDAHQHQAILDRQTYPQWYTHTDTGHPRITDGGVAGSMSAVSHMPSEVCLAWYEVDFCQTVGTHFRERLTQGESL</sequence>
<protein>
    <submittedName>
        <fullName evidence="1">Uncharacterized protein</fullName>
    </submittedName>
</protein>
<name>A0A1Q4MF95_AERSS</name>
<proteinExistence type="predicted"/>
<dbReference type="RefSeq" id="WP_011899430.1">
    <property type="nucleotide sequence ID" value="NZ_CDDW01000126.1"/>
</dbReference>
<reference evidence="1" key="1">
    <citation type="submission" date="2017-01" db="EMBL/GenBank/DDBJ databases">
        <title>Plasmid composition in Aeromonas salmonicida subsp. salmonicida 01-B526 unravels unsuspected type three secretion system loss patterns.</title>
        <authorList>
            <person name="Tanaka K.H."/>
            <person name="Vincent A.T."/>
            <person name="Emond-Rheault J.-G."/>
            <person name="Adamczuk M."/>
            <person name="Frenette M."/>
            <person name="Charette S.J."/>
        </authorList>
    </citation>
    <scope>NUCLEOTIDE SEQUENCE</scope>
    <source>
        <strain evidence="1">01-B526</strain>
        <plasmid evidence="1">pAsa5</plasmid>
    </source>
</reference>
<evidence type="ECO:0000313" key="1">
    <source>
        <dbReference type="EMBL" id="ASD49230.1"/>
    </source>
</evidence>
<dbReference type="AlphaFoldDB" id="A0A1Q4MF95"/>